<dbReference type="KEGG" id="tpla:ElP_67950"/>
<dbReference type="Gene3D" id="3.80.10.10">
    <property type="entry name" value="Ribonuclease Inhibitor"/>
    <property type="match status" value="1"/>
</dbReference>
<dbReference type="InterPro" id="IPR032675">
    <property type="entry name" value="LRR_dom_sf"/>
</dbReference>
<sequence>MQGPAPARPRWRRLVPRLSVRMLLVLVLVIGGGLGWVVHSARVQREAVEAIRRAGGSVQYDWQVEAERAALKNGMGGMGGGFLVLPDAEPPWPRWLVDRLGVDFFGSVVEVDVIGGGSDALLAHIGRLDRLDHLRFLDSDVSPAGLSRLRTLSRLKWLDLGETNVTDAGLAHLRGLTALEGLGLDQTRIGDAGLAHLAEMSNLRHLDLSTTDVGDPGLVRLQGLTNLETLYLGDTRVTIEETESLARSHPCLDIRRFND</sequence>
<evidence type="ECO:0000313" key="2">
    <source>
        <dbReference type="Proteomes" id="UP000317835"/>
    </source>
</evidence>
<gene>
    <name evidence="1" type="ORF">ElP_67950</name>
</gene>
<dbReference type="PANTHER" id="PTHR13318:SF190">
    <property type="entry name" value="PARTNER OF PAIRED, ISOFORM B"/>
    <property type="match status" value="1"/>
</dbReference>
<proteinExistence type="predicted"/>
<dbReference type="RefSeq" id="WP_145277647.1">
    <property type="nucleotide sequence ID" value="NZ_CP036426.1"/>
</dbReference>
<dbReference type="SUPFAM" id="SSF52047">
    <property type="entry name" value="RNI-like"/>
    <property type="match status" value="1"/>
</dbReference>
<dbReference type="OrthoDB" id="232968at2"/>
<protein>
    <submittedName>
        <fullName evidence="1">Leucine Rich repeats (2 copies)</fullName>
    </submittedName>
</protein>
<reference evidence="1 2" key="1">
    <citation type="submission" date="2019-02" db="EMBL/GenBank/DDBJ databases">
        <title>Deep-cultivation of Planctomycetes and their phenomic and genomic characterization uncovers novel biology.</title>
        <authorList>
            <person name="Wiegand S."/>
            <person name="Jogler M."/>
            <person name="Boedeker C."/>
            <person name="Pinto D."/>
            <person name="Vollmers J."/>
            <person name="Rivas-Marin E."/>
            <person name="Kohn T."/>
            <person name="Peeters S.H."/>
            <person name="Heuer A."/>
            <person name="Rast P."/>
            <person name="Oberbeckmann S."/>
            <person name="Bunk B."/>
            <person name="Jeske O."/>
            <person name="Meyerdierks A."/>
            <person name="Storesund J.E."/>
            <person name="Kallscheuer N."/>
            <person name="Luecker S."/>
            <person name="Lage O.M."/>
            <person name="Pohl T."/>
            <person name="Merkel B.J."/>
            <person name="Hornburger P."/>
            <person name="Mueller R.-W."/>
            <person name="Bruemmer F."/>
            <person name="Labrenz M."/>
            <person name="Spormann A.M."/>
            <person name="Op den Camp H."/>
            <person name="Overmann J."/>
            <person name="Amann R."/>
            <person name="Jetten M.S.M."/>
            <person name="Mascher T."/>
            <person name="Medema M.H."/>
            <person name="Devos D.P."/>
            <person name="Kaster A.-K."/>
            <person name="Ovreas L."/>
            <person name="Rohde M."/>
            <person name="Galperin M.Y."/>
            <person name="Jogler C."/>
        </authorList>
    </citation>
    <scope>NUCLEOTIDE SEQUENCE [LARGE SCALE GENOMIC DNA]</scope>
    <source>
        <strain evidence="1 2">ElP</strain>
    </source>
</reference>
<evidence type="ECO:0000313" key="1">
    <source>
        <dbReference type="EMBL" id="QDV38837.1"/>
    </source>
</evidence>
<keyword evidence="2" id="KW-1185">Reference proteome</keyword>
<dbReference type="GO" id="GO:0031146">
    <property type="term" value="P:SCF-dependent proteasomal ubiquitin-dependent protein catabolic process"/>
    <property type="evidence" value="ECO:0007669"/>
    <property type="project" value="TreeGrafter"/>
</dbReference>
<dbReference type="EMBL" id="CP036426">
    <property type="protein sequence ID" value="QDV38837.1"/>
    <property type="molecule type" value="Genomic_DNA"/>
</dbReference>
<name>A0A518HDA3_9BACT</name>
<accession>A0A518HDA3</accession>
<dbReference type="Proteomes" id="UP000317835">
    <property type="component" value="Chromosome"/>
</dbReference>
<organism evidence="1 2">
    <name type="scientific">Tautonia plasticadhaerens</name>
    <dbReference type="NCBI Taxonomy" id="2527974"/>
    <lineage>
        <taxon>Bacteria</taxon>
        <taxon>Pseudomonadati</taxon>
        <taxon>Planctomycetota</taxon>
        <taxon>Planctomycetia</taxon>
        <taxon>Isosphaerales</taxon>
        <taxon>Isosphaeraceae</taxon>
        <taxon>Tautonia</taxon>
    </lineage>
</organism>
<dbReference type="PANTHER" id="PTHR13318">
    <property type="entry name" value="PARTNER OF PAIRED, ISOFORM B-RELATED"/>
    <property type="match status" value="1"/>
</dbReference>
<dbReference type="AlphaFoldDB" id="A0A518HDA3"/>
<dbReference type="GO" id="GO:0019005">
    <property type="term" value="C:SCF ubiquitin ligase complex"/>
    <property type="evidence" value="ECO:0007669"/>
    <property type="project" value="TreeGrafter"/>
</dbReference>